<dbReference type="RefSeq" id="WP_013659082.1">
    <property type="nucleotide sequence ID" value="NC_015275.1"/>
</dbReference>
<proteinExistence type="predicted"/>
<sequence length="330" mass="39828">MRPLSRELIAQYDLNIKKYQYIRSNYYLETNKGKFVLRRVEIPKEQISFNYEVDTQLQERNFNGISNIYATKKKIPYALLGEQYYLMQAYESCEETDFKEYEDLKGIITSLALFHKIGVEINSKMRSVEEIKIKNIYEYYLRRRSENTKLKKNMIALKQKSNFEIMFLEGCEEYRELEELALQSIDSQLVERLIKGVKQTKSIAHKDFTYHTVNKTESGKYIISGLDVCNYDIQVLDLAQILSKMMQKNEWNNQILYELIEEYNKERPLSQDEFKMLKFMMIYPEKFNSICFKYIGSKRRWNYSMFEQKWENMLHYKENQIEVAKQIHGW</sequence>
<dbReference type="PANTHER" id="PTHR39179:SF1">
    <property type="entry name" value="SPORE COAT PROTEIN I"/>
    <property type="match status" value="1"/>
</dbReference>
<dbReference type="GO" id="GO:0042601">
    <property type="term" value="C:endospore-forming forespore"/>
    <property type="evidence" value="ECO:0007669"/>
    <property type="project" value="TreeGrafter"/>
</dbReference>
<dbReference type="KEGG" id="cle:Clole_4139"/>
<dbReference type="AlphaFoldDB" id="F2JM31"/>
<dbReference type="Proteomes" id="UP000008467">
    <property type="component" value="Chromosome"/>
</dbReference>
<evidence type="ECO:0000313" key="1">
    <source>
        <dbReference type="EMBL" id="ADZ85811.1"/>
    </source>
</evidence>
<name>F2JM31_CELLD</name>
<accession>F2JM31</accession>
<dbReference type="Gene3D" id="3.90.1200.10">
    <property type="match status" value="1"/>
</dbReference>
<dbReference type="eggNOG" id="COG2334">
    <property type="taxonomic scope" value="Bacteria"/>
</dbReference>
<dbReference type="InterPro" id="IPR011009">
    <property type="entry name" value="Kinase-like_dom_sf"/>
</dbReference>
<dbReference type="EMBL" id="CP002582">
    <property type="protein sequence ID" value="ADZ85811.1"/>
    <property type="molecule type" value="Genomic_DNA"/>
</dbReference>
<gene>
    <name evidence="1" type="ordered locus">Clole_4139</name>
</gene>
<dbReference type="STRING" id="642492.Clole_4139"/>
<evidence type="ECO:0000313" key="2">
    <source>
        <dbReference type="Proteomes" id="UP000008467"/>
    </source>
</evidence>
<reference evidence="1 2" key="1">
    <citation type="journal article" date="2011" name="J. Bacteriol.">
        <title>Complete genome sequence of the cellulose-degrading bacterium Cellulosilyticum lentocellum.</title>
        <authorList>
            <consortium name="US DOE Joint Genome Institute"/>
            <person name="Miller D.A."/>
            <person name="Suen G."/>
            <person name="Bruce D."/>
            <person name="Copeland A."/>
            <person name="Cheng J.F."/>
            <person name="Detter C."/>
            <person name="Goodwin L.A."/>
            <person name="Han C.S."/>
            <person name="Hauser L.J."/>
            <person name="Land M.L."/>
            <person name="Lapidus A."/>
            <person name="Lucas S."/>
            <person name="Meincke L."/>
            <person name="Pitluck S."/>
            <person name="Tapia R."/>
            <person name="Teshima H."/>
            <person name="Woyke T."/>
            <person name="Fox B.G."/>
            <person name="Angert E.R."/>
            <person name="Currie C.R."/>
        </authorList>
    </citation>
    <scope>NUCLEOTIDE SEQUENCE [LARGE SCALE GENOMIC DNA]</scope>
    <source>
        <strain evidence="2">ATCC 49066 / DSM 5427 / NCIMB 11756 / RHM5</strain>
    </source>
</reference>
<dbReference type="PANTHER" id="PTHR39179">
    <property type="entry name" value="SPORE COAT PROTEIN I"/>
    <property type="match status" value="1"/>
</dbReference>
<dbReference type="SUPFAM" id="SSF56112">
    <property type="entry name" value="Protein kinase-like (PK-like)"/>
    <property type="match status" value="1"/>
</dbReference>
<organism evidence="1 2">
    <name type="scientific">Cellulosilyticum lentocellum (strain ATCC 49066 / DSM 5427 / NCIMB 11756 / RHM5)</name>
    <name type="common">Clostridium lentocellum</name>
    <dbReference type="NCBI Taxonomy" id="642492"/>
    <lineage>
        <taxon>Bacteria</taxon>
        <taxon>Bacillati</taxon>
        <taxon>Bacillota</taxon>
        <taxon>Clostridia</taxon>
        <taxon>Lachnospirales</taxon>
        <taxon>Cellulosilyticaceae</taxon>
        <taxon>Cellulosilyticum</taxon>
    </lineage>
</organism>
<dbReference type="Gene3D" id="3.30.200.20">
    <property type="entry name" value="Phosphorylase Kinase, domain 1"/>
    <property type="match status" value="1"/>
</dbReference>
<dbReference type="HOGENOM" id="CLU_042636_2_0_9"/>
<evidence type="ECO:0008006" key="3">
    <source>
        <dbReference type="Google" id="ProtNLM"/>
    </source>
</evidence>
<dbReference type="InterPro" id="IPR047175">
    <property type="entry name" value="CotS-like"/>
</dbReference>
<keyword evidence="2" id="KW-1185">Reference proteome</keyword>
<protein>
    <recommendedName>
        <fullName evidence="3">Spore coat protein, CotS family</fullName>
    </recommendedName>
</protein>